<evidence type="ECO:0000313" key="3">
    <source>
        <dbReference type="Proteomes" id="UP000310200"/>
    </source>
</evidence>
<feature type="transmembrane region" description="Helical" evidence="1">
    <location>
        <begin position="88"/>
        <end position="108"/>
    </location>
</feature>
<name>A0A4S2KMN1_9HYME</name>
<keyword evidence="3" id="KW-1185">Reference proteome</keyword>
<reference evidence="2 3" key="1">
    <citation type="journal article" date="2019" name="Philos. Trans. R. Soc. Lond., B, Biol. Sci.">
        <title>Ant behaviour and brain gene expression of defending hosts depend on the ecological success of the intruding social parasite.</title>
        <authorList>
            <person name="Kaur R."/>
            <person name="Stoldt M."/>
            <person name="Jongepier E."/>
            <person name="Feldmeyer B."/>
            <person name="Menzel F."/>
            <person name="Bornberg-Bauer E."/>
            <person name="Foitzik S."/>
        </authorList>
    </citation>
    <scope>NUCLEOTIDE SEQUENCE [LARGE SCALE GENOMIC DNA]</scope>
    <source>
        <tissue evidence="2">Whole body</tissue>
    </source>
</reference>
<accession>A0A4S2KMN1</accession>
<organism evidence="2 3">
    <name type="scientific">Temnothorax longispinosus</name>
    <dbReference type="NCBI Taxonomy" id="300112"/>
    <lineage>
        <taxon>Eukaryota</taxon>
        <taxon>Metazoa</taxon>
        <taxon>Ecdysozoa</taxon>
        <taxon>Arthropoda</taxon>
        <taxon>Hexapoda</taxon>
        <taxon>Insecta</taxon>
        <taxon>Pterygota</taxon>
        <taxon>Neoptera</taxon>
        <taxon>Endopterygota</taxon>
        <taxon>Hymenoptera</taxon>
        <taxon>Apocrita</taxon>
        <taxon>Aculeata</taxon>
        <taxon>Formicoidea</taxon>
        <taxon>Formicidae</taxon>
        <taxon>Myrmicinae</taxon>
        <taxon>Temnothorax</taxon>
    </lineage>
</organism>
<keyword evidence="1" id="KW-0812">Transmembrane</keyword>
<dbReference type="AlphaFoldDB" id="A0A4S2KMN1"/>
<evidence type="ECO:0000256" key="1">
    <source>
        <dbReference type="SAM" id="Phobius"/>
    </source>
</evidence>
<dbReference type="EMBL" id="QBLH01001804">
    <property type="protein sequence ID" value="TGZ50962.1"/>
    <property type="molecule type" value="Genomic_DNA"/>
</dbReference>
<proteinExistence type="predicted"/>
<dbReference type="Proteomes" id="UP000310200">
    <property type="component" value="Unassembled WGS sequence"/>
</dbReference>
<gene>
    <name evidence="2" type="ORF">DBV15_07319</name>
</gene>
<evidence type="ECO:0000313" key="2">
    <source>
        <dbReference type="EMBL" id="TGZ50962.1"/>
    </source>
</evidence>
<keyword evidence="1" id="KW-1133">Transmembrane helix</keyword>
<protein>
    <submittedName>
        <fullName evidence="2">Uncharacterized protein</fullName>
    </submittedName>
</protein>
<keyword evidence="1" id="KW-0472">Membrane</keyword>
<sequence>MKKKCRKMGEALNGAFPSSDSYEKNNALLYTKKRYFVSKIVDLLSYLIAICHFINTDLSRSISCASESKKITCDFIMYRISLIFVSHVLAKVLLTLNAIDLFVLFMFYEVIGLEF</sequence>
<comment type="caution">
    <text evidence="2">The sequence shown here is derived from an EMBL/GenBank/DDBJ whole genome shotgun (WGS) entry which is preliminary data.</text>
</comment>